<sequence>MADVKDGYYFVRRNTLKEFLRPHLVVYLDIPVPVVQERIKKRGHDFEVNGKALTPSFLTSIENAYKKNCLPALE</sequence>
<dbReference type="SUPFAM" id="SSF52540">
    <property type="entry name" value="P-loop containing nucleoside triphosphate hydrolases"/>
    <property type="match status" value="1"/>
</dbReference>
<dbReference type="Gene3D" id="3.40.50.300">
    <property type="entry name" value="P-loop containing nucleotide triphosphate hydrolases"/>
    <property type="match status" value="1"/>
</dbReference>
<dbReference type="Pfam" id="PF01712">
    <property type="entry name" value="dNK"/>
    <property type="match status" value="1"/>
</dbReference>
<name>A0A482XP19_LAOST</name>
<dbReference type="InParanoid" id="A0A482XP19"/>
<dbReference type="STRING" id="195883.A0A482XP19"/>
<evidence type="ECO:0000313" key="3">
    <source>
        <dbReference type="Proteomes" id="UP000291343"/>
    </source>
</evidence>
<dbReference type="AlphaFoldDB" id="A0A482XP19"/>
<keyword evidence="3" id="KW-1185">Reference proteome</keyword>
<dbReference type="OrthoDB" id="17400at2759"/>
<dbReference type="SMR" id="A0A482XP19"/>
<gene>
    <name evidence="2" type="ORF">LSTR_LSTR015874</name>
</gene>
<feature type="domain" description="Deoxynucleoside kinase" evidence="1">
    <location>
        <begin position="7"/>
        <end position="67"/>
    </location>
</feature>
<dbReference type="Proteomes" id="UP000291343">
    <property type="component" value="Unassembled WGS sequence"/>
</dbReference>
<comment type="caution">
    <text evidence="2">The sequence shown here is derived from an EMBL/GenBank/DDBJ whole genome shotgun (WGS) entry which is preliminary data.</text>
</comment>
<reference evidence="2 3" key="1">
    <citation type="journal article" date="2017" name="Gigascience">
        <title>Genome sequence of the small brown planthopper, Laodelphax striatellus.</title>
        <authorList>
            <person name="Zhu J."/>
            <person name="Jiang F."/>
            <person name="Wang X."/>
            <person name="Yang P."/>
            <person name="Bao Y."/>
            <person name="Zhao W."/>
            <person name="Wang W."/>
            <person name="Lu H."/>
            <person name="Wang Q."/>
            <person name="Cui N."/>
            <person name="Li J."/>
            <person name="Chen X."/>
            <person name="Luo L."/>
            <person name="Yu J."/>
            <person name="Kang L."/>
            <person name="Cui F."/>
        </authorList>
    </citation>
    <scope>NUCLEOTIDE SEQUENCE [LARGE SCALE GENOMIC DNA]</scope>
    <source>
        <strain evidence="2">Lst14</strain>
    </source>
</reference>
<evidence type="ECO:0000313" key="2">
    <source>
        <dbReference type="EMBL" id="RZF47673.1"/>
    </source>
</evidence>
<dbReference type="InterPro" id="IPR031314">
    <property type="entry name" value="DNK_dom"/>
</dbReference>
<dbReference type="InterPro" id="IPR027417">
    <property type="entry name" value="P-loop_NTPase"/>
</dbReference>
<dbReference type="EMBL" id="QKKF02003466">
    <property type="protein sequence ID" value="RZF47673.1"/>
    <property type="molecule type" value="Genomic_DNA"/>
</dbReference>
<protein>
    <recommendedName>
        <fullName evidence="1">Deoxynucleoside kinase domain-containing protein</fullName>
    </recommendedName>
</protein>
<organism evidence="2 3">
    <name type="scientific">Laodelphax striatellus</name>
    <name type="common">Small brown planthopper</name>
    <name type="synonym">Delphax striatella</name>
    <dbReference type="NCBI Taxonomy" id="195883"/>
    <lineage>
        <taxon>Eukaryota</taxon>
        <taxon>Metazoa</taxon>
        <taxon>Ecdysozoa</taxon>
        <taxon>Arthropoda</taxon>
        <taxon>Hexapoda</taxon>
        <taxon>Insecta</taxon>
        <taxon>Pterygota</taxon>
        <taxon>Neoptera</taxon>
        <taxon>Paraneoptera</taxon>
        <taxon>Hemiptera</taxon>
        <taxon>Auchenorrhyncha</taxon>
        <taxon>Fulgoroidea</taxon>
        <taxon>Delphacidae</taxon>
        <taxon>Criomorphinae</taxon>
        <taxon>Laodelphax</taxon>
    </lineage>
</organism>
<accession>A0A482XP19</accession>
<proteinExistence type="predicted"/>
<evidence type="ECO:0000259" key="1">
    <source>
        <dbReference type="Pfam" id="PF01712"/>
    </source>
</evidence>